<reference evidence="1" key="1">
    <citation type="journal article" date="2021" name="PeerJ">
        <title>Extensive microbial diversity within the chicken gut microbiome revealed by metagenomics and culture.</title>
        <authorList>
            <person name="Gilroy R."/>
            <person name="Ravi A."/>
            <person name="Getino M."/>
            <person name="Pursley I."/>
            <person name="Horton D.L."/>
            <person name="Alikhan N.F."/>
            <person name="Baker D."/>
            <person name="Gharbi K."/>
            <person name="Hall N."/>
            <person name="Watson M."/>
            <person name="Adriaenssens E.M."/>
            <person name="Foster-Nyarko E."/>
            <person name="Jarju S."/>
            <person name="Secka A."/>
            <person name="Antonio M."/>
            <person name="Oren A."/>
            <person name="Chaudhuri R.R."/>
            <person name="La Ragione R."/>
            <person name="Hildebrand F."/>
            <person name="Pallen M.J."/>
        </authorList>
    </citation>
    <scope>NUCLEOTIDE SEQUENCE</scope>
    <source>
        <strain evidence="1">ChiSxjej1B13-11762</strain>
    </source>
</reference>
<dbReference type="EMBL" id="DXGF01000138">
    <property type="protein sequence ID" value="HIW84189.1"/>
    <property type="molecule type" value="Genomic_DNA"/>
</dbReference>
<proteinExistence type="predicted"/>
<comment type="caution">
    <text evidence="1">The sequence shown here is derived from an EMBL/GenBank/DDBJ whole genome shotgun (WGS) entry which is preliminary data.</text>
</comment>
<evidence type="ECO:0000313" key="2">
    <source>
        <dbReference type="Proteomes" id="UP000824263"/>
    </source>
</evidence>
<dbReference type="Proteomes" id="UP000824263">
    <property type="component" value="Unassembled WGS sequence"/>
</dbReference>
<reference evidence="1" key="2">
    <citation type="submission" date="2021-04" db="EMBL/GenBank/DDBJ databases">
        <authorList>
            <person name="Gilroy R."/>
        </authorList>
    </citation>
    <scope>NUCLEOTIDE SEQUENCE</scope>
    <source>
        <strain evidence="1">ChiSxjej1B13-11762</strain>
    </source>
</reference>
<protein>
    <submittedName>
        <fullName evidence="1">DUF3841 domain-containing protein</fullName>
    </submittedName>
</protein>
<dbReference type="AlphaFoldDB" id="A0A9D1RAX3"/>
<dbReference type="InterPro" id="IPR024211">
    <property type="entry name" value="DUF3841"/>
</dbReference>
<dbReference type="Pfam" id="PF12952">
    <property type="entry name" value="DUF3841"/>
    <property type="match status" value="2"/>
</dbReference>
<sequence length="386" mass="45904">MSSDVITLWTRQVPEVWQELQASGVYRVKKEYIQKKNGSIADYYLSLYRWYTYEAGKHIRIPEGLEYPIWLCGSEETMLQPIEDTVILKLEVPKEKVLLCNMDAWGYVVNYWYVPLDEEDARKHAEELARYGIREEDELISTSKGNFYPMLKQKIQNSWGRIFTMLPAKEEDAVYTIWEIRREWVKEVQNYGRARKQEADLSENGCMTLWTAQTQTVLDTVLENGASYVKKAYIREKYQETAWIFETAYDFFIRYFAARVQKPEQAESPIWLFYDPVWAGAGPDIKLLKLRVPASELILFDRENWGQVLNLAYIGDKEERMAFEETLRKRGIQDGMELFQDMRHPALREKVTESWQKIFDIRKTERRNLQGAVWCLKKEWIEEIRQ</sequence>
<accession>A0A9D1RAX3</accession>
<gene>
    <name evidence="1" type="ORF">H9873_07700</name>
</gene>
<name>A0A9D1RAX3_9FIRM</name>
<organism evidence="1 2">
    <name type="scientific">Candidatus Dorea gallistercoris</name>
    <dbReference type="NCBI Taxonomy" id="2838542"/>
    <lineage>
        <taxon>Bacteria</taxon>
        <taxon>Bacillati</taxon>
        <taxon>Bacillota</taxon>
        <taxon>Clostridia</taxon>
        <taxon>Lachnospirales</taxon>
        <taxon>Lachnospiraceae</taxon>
        <taxon>Dorea</taxon>
    </lineage>
</organism>
<evidence type="ECO:0000313" key="1">
    <source>
        <dbReference type="EMBL" id="HIW84189.1"/>
    </source>
</evidence>